<feature type="site" description="Interaction with DNA" evidence="10">
    <location>
        <position position="164"/>
    </location>
</feature>
<evidence type="ECO:0000256" key="8">
    <source>
        <dbReference type="ARBA" id="ARBA00023125"/>
    </source>
</evidence>
<dbReference type="Pfam" id="PF01131">
    <property type="entry name" value="Topoisom_bac"/>
    <property type="match status" value="1"/>
</dbReference>
<dbReference type="InterPro" id="IPR006171">
    <property type="entry name" value="TOPRIM_dom"/>
</dbReference>
<comment type="caution">
    <text evidence="13">The sequence shown here is derived from an EMBL/GenBank/DDBJ whole genome shotgun (WGS) entry which is preliminary data.</text>
</comment>
<feature type="region of interest" description="Interaction with DNA" evidence="10">
    <location>
        <begin position="172"/>
        <end position="177"/>
    </location>
</feature>
<dbReference type="CDD" id="cd03363">
    <property type="entry name" value="TOPRIM_TopoIA_TopoI"/>
    <property type="match status" value="1"/>
</dbReference>
<keyword evidence="9 10" id="KW-0413">Isomerase</keyword>
<accession>A0A0G1GWU7</accession>
<evidence type="ECO:0000256" key="2">
    <source>
        <dbReference type="ARBA" id="ARBA00009446"/>
    </source>
</evidence>
<dbReference type="Proteomes" id="UP000033907">
    <property type="component" value="Unassembled WGS sequence"/>
</dbReference>
<dbReference type="GO" id="GO:0005694">
    <property type="term" value="C:chromosome"/>
    <property type="evidence" value="ECO:0007669"/>
    <property type="project" value="InterPro"/>
</dbReference>
<keyword evidence="7 10" id="KW-0799">Topoisomerase</keyword>
<reference evidence="13 14" key="1">
    <citation type="journal article" date="2015" name="Nature">
        <title>rRNA introns, odd ribosomes, and small enigmatic genomes across a large radiation of phyla.</title>
        <authorList>
            <person name="Brown C.T."/>
            <person name="Hug L.A."/>
            <person name="Thomas B.C."/>
            <person name="Sharon I."/>
            <person name="Castelle C.J."/>
            <person name="Singh A."/>
            <person name="Wilkins M.J."/>
            <person name="Williams K.H."/>
            <person name="Banfield J.F."/>
        </authorList>
    </citation>
    <scope>NUCLEOTIDE SEQUENCE [LARGE SCALE GENOMIC DNA]</scope>
</reference>
<evidence type="ECO:0000259" key="12">
    <source>
        <dbReference type="PROSITE" id="PS52039"/>
    </source>
</evidence>
<dbReference type="PROSITE" id="PS00396">
    <property type="entry name" value="TOPO_IA_1"/>
    <property type="match status" value="1"/>
</dbReference>
<dbReference type="PROSITE" id="PS50880">
    <property type="entry name" value="TOPRIM"/>
    <property type="match status" value="1"/>
</dbReference>
<evidence type="ECO:0000256" key="1">
    <source>
        <dbReference type="ARBA" id="ARBA00000213"/>
    </source>
</evidence>
<dbReference type="InterPro" id="IPR034149">
    <property type="entry name" value="TOPRIM_TopoI"/>
</dbReference>
<evidence type="ECO:0000256" key="3">
    <source>
        <dbReference type="ARBA" id="ARBA00022723"/>
    </source>
</evidence>
<dbReference type="Gene3D" id="3.30.65.10">
    <property type="entry name" value="Bacterial Topoisomerase I, domain 1"/>
    <property type="match status" value="2"/>
</dbReference>
<feature type="site" description="Interaction with DNA" evidence="10">
    <location>
        <position position="157"/>
    </location>
</feature>
<feature type="active site" description="O-(5'-phospho-DNA)-tyrosine intermediate" evidence="10">
    <location>
        <position position="293"/>
    </location>
</feature>
<dbReference type="Gene3D" id="3.40.50.140">
    <property type="match status" value="1"/>
</dbReference>
<protein>
    <recommendedName>
        <fullName evidence="10">DNA topoisomerase 1</fullName>
        <ecNumber evidence="10">5.6.2.1</ecNumber>
    </recommendedName>
    <alternativeName>
        <fullName evidence="10">DNA topoisomerase I</fullName>
    </alternativeName>
</protein>
<dbReference type="SUPFAM" id="SSF56712">
    <property type="entry name" value="Prokaryotic type I DNA topoisomerase"/>
    <property type="match status" value="1"/>
</dbReference>
<dbReference type="SMART" id="SM00437">
    <property type="entry name" value="TOP1Ac"/>
    <property type="match status" value="1"/>
</dbReference>
<dbReference type="Gene3D" id="2.70.20.10">
    <property type="entry name" value="Topoisomerase I, domain 3"/>
    <property type="match status" value="1"/>
</dbReference>
<dbReference type="InterPro" id="IPR023405">
    <property type="entry name" value="Topo_IA_core_domain"/>
</dbReference>
<dbReference type="InterPro" id="IPR003601">
    <property type="entry name" value="Topo_IA_2"/>
</dbReference>
<dbReference type="GO" id="GO:0003917">
    <property type="term" value="F:DNA topoisomerase type I (single strand cut, ATP-independent) activity"/>
    <property type="evidence" value="ECO:0007669"/>
    <property type="project" value="UniProtKB-UniRule"/>
</dbReference>
<dbReference type="PROSITE" id="PS52039">
    <property type="entry name" value="TOPO_IA_2"/>
    <property type="match status" value="1"/>
</dbReference>
<dbReference type="PRINTS" id="PR00417">
    <property type="entry name" value="PRTPISMRASEI"/>
</dbReference>
<dbReference type="Gene3D" id="1.10.290.10">
    <property type="entry name" value="Topoisomerase I, domain 4"/>
    <property type="match status" value="1"/>
</dbReference>
<dbReference type="InterPro" id="IPR023406">
    <property type="entry name" value="Topo_IA_AS"/>
</dbReference>
<keyword evidence="8 10" id="KW-0238">DNA-binding</keyword>
<dbReference type="NCBIfam" id="TIGR01051">
    <property type="entry name" value="topA_bact"/>
    <property type="match status" value="1"/>
</dbReference>
<feature type="site" description="Interaction with DNA" evidence="10">
    <location>
        <position position="295"/>
    </location>
</feature>
<gene>
    <name evidence="10" type="primary">topA</name>
    <name evidence="13" type="ORF">UV91_C0001G0064</name>
</gene>
<dbReference type="GO" id="GO:0006265">
    <property type="term" value="P:DNA topological change"/>
    <property type="evidence" value="ECO:0007669"/>
    <property type="project" value="UniProtKB-UniRule"/>
</dbReference>
<evidence type="ECO:0000256" key="10">
    <source>
        <dbReference type="HAMAP-Rule" id="MF_00952"/>
    </source>
</evidence>
<dbReference type="InterPro" id="IPR013497">
    <property type="entry name" value="Topo_IA_cen"/>
</dbReference>
<dbReference type="EC" id="5.6.2.1" evidence="10"/>
<dbReference type="InterPro" id="IPR000380">
    <property type="entry name" value="Topo_IA"/>
</dbReference>
<evidence type="ECO:0000313" key="13">
    <source>
        <dbReference type="EMBL" id="KKT11852.1"/>
    </source>
</evidence>
<dbReference type="PANTHER" id="PTHR42785:SF1">
    <property type="entry name" value="DNA TOPOISOMERASE"/>
    <property type="match status" value="1"/>
</dbReference>
<dbReference type="GO" id="GO:0003677">
    <property type="term" value="F:DNA binding"/>
    <property type="evidence" value="ECO:0007669"/>
    <property type="project" value="UniProtKB-KW"/>
</dbReference>
<evidence type="ECO:0000256" key="9">
    <source>
        <dbReference type="ARBA" id="ARBA00023235"/>
    </source>
</evidence>
<feature type="site" description="Interaction with DNA" evidence="10">
    <location>
        <position position="149"/>
    </location>
</feature>
<keyword evidence="5" id="KW-0862">Zinc</keyword>
<dbReference type="Pfam" id="PF01751">
    <property type="entry name" value="Toprim"/>
    <property type="match status" value="1"/>
</dbReference>
<comment type="subunit">
    <text evidence="10">Monomer.</text>
</comment>
<dbReference type="PANTHER" id="PTHR42785">
    <property type="entry name" value="DNA TOPOISOMERASE, TYPE IA, CORE"/>
    <property type="match status" value="1"/>
</dbReference>
<dbReference type="CDD" id="cd00186">
    <property type="entry name" value="TOP1Ac"/>
    <property type="match status" value="1"/>
</dbReference>
<keyword evidence="3" id="KW-0479">Metal-binding</keyword>
<feature type="domain" description="Toprim" evidence="11">
    <location>
        <begin position="1"/>
        <end position="119"/>
    </location>
</feature>
<dbReference type="SMART" id="SM00436">
    <property type="entry name" value="TOP1Bc"/>
    <property type="match status" value="1"/>
</dbReference>
<dbReference type="PATRIC" id="fig|1618778.3.peg.63"/>
<comment type="catalytic activity">
    <reaction evidence="1 10">
        <text>ATP-independent breakage of single-stranded DNA, followed by passage and rejoining.</text>
        <dbReference type="EC" id="5.6.2.1"/>
    </reaction>
</comment>
<feature type="site" description="Interaction with DNA" evidence="10">
    <location>
        <position position="490"/>
    </location>
</feature>
<dbReference type="HAMAP" id="MF_00952">
    <property type="entry name" value="Topoisom_1_prok"/>
    <property type="match status" value="1"/>
</dbReference>
<dbReference type="SUPFAM" id="SSF57783">
    <property type="entry name" value="Zinc beta-ribbon"/>
    <property type="match status" value="1"/>
</dbReference>
<dbReference type="InterPro" id="IPR013825">
    <property type="entry name" value="Topo_IA_cen_sub2"/>
</dbReference>
<dbReference type="InterPro" id="IPR013826">
    <property type="entry name" value="Topo_IA_cen_sub3"/>
</dbReference>
<dbReference type="GO" id="GO:0008270">
    <property type="term" value="F:zinc ion binding"/>
    <property type="evidence" value="ECO:0007669"/>
    <property type="project" value="UniProtKB-KW"/>
</dbReference>
<comment type="function">
    <text evidence="10">Releases the supercoiling and torsional tension of DNA, which is introduced during the DNA replication and transcription, by transiently cleaving and rejoining one strand of the DNA duplex. Introduces a single-strand break via transesterification at a target site in duplex DNA. The scissile phosphodiester is attacked by the catalytic tyrosine of the enzyme, resulting in the formation of a DNA-(5'-phosphotyrosyl)-enzyme intermediate and the expulsion of a 3'-OH DNA strand. The free DNA strand then undergoes passage around the unbroken strand, thus removing DNA supercoils. Finally, in the religation step, the DNA 3'-OH attacks the covalent intermediate to expel the active-site tyrosine and restore the DNA phosphodiester backbone.</text>
</comment>
<dbReference type="InterPro" id="IPR013498">
    <property type="entry name" value="Topo_IA_Znf"/>
</dbReference>
<feature type="site" description="Interaction with DNA" evidence="10">
    <location>
        <position position="148"/>
    </location>
</feature>
<evidence type="ECO:0000256" key="7">
    <source>
        <dbReference type="ARBA" id="ARBA00023029"/>
    </source>
</evidence>
<dbReference type="InterPro" id="IPR003602">
    <property type="entry name" value="Topo_IA_DNA-bd_dom"/>
</dbReference>
<organism evidence="13 14">
    <name type="scientific">Candidatus Nomurabacteria bacterium GW2011_GWF2_43_24</name>
    <dbReference type="NCBI Taxonomy" id="1618778"/>
    <lineage>
        <taxon>Bacteria</taxon>
        <taxon>Candidatus Nomuraibacteriota</taxon>
    </lineage>
</organism>
<evidence type="ECO:0000256" key="6">
    <source>
        <dbReference type="ARBA" id="ARBA00022842"/>
    </source>
</evidence>
<proteinExistence type="inferred from homology"/>
<feature type="domain" description="Topo IA-type catalytic" evidence="12">
    <location>
        <begin position="138"/>
        <end position="559"/>
    </location>
</feature>
<evidence type="ECO:0000259" key="11">
    <source>
        <dbReference type="PROSITE" id="PS50880"/>
    </source>
</evidence>
<dbReference type="InterPro" id="IPR013824">
    <property type="entry name" value="Topo_IA_cen_sub1"/>
</dbReference>
<dbReference type="Gene3D" id="1.10.460.10">
    <property type="entry name" value="Topoisomerase I, domain 2"/>
    <property type="match status" value="1"/>
</dbReference>
<keyword evidence="6" id="KW-0460">Magnesium</keyword>
<dbReference type="InterPro" id="IPR028612">
    <property type="entry name" value="Topoisom_1_IA"/>
</dbReference>
<keyword evidence="4" id="KW-0863">Zinc-finger</keyword>
<dbReference type="EMBL" id="LCGH01000001">
    <property type="protein sequence ID" value="KKT11852.1"/>
    <property type="molecule type" value="Genomic_DNA"/>
</dbReference>
<dbReference type="AlphaFoldDB" id="A0A0G1GWU7"/>
<comment type="similarity">
    <text evidence="2 10">Belongs to the type IA topoisomerase family.</text>
</comment>
<evidence type="ECO:0000256" key="4">
    <source>
        <dbReference type="ARBA" id="ARBA00022771"/>
    </source>
</evidence>
<sequence length="766" mass="86664">MKLLIVESPSKAKTIEKYLNDGSALKADKFTVRASVGHIRDLPKSNKKAIDIEGGFIPHYEISRGKEKIVHELQMLAEKAGEIILATDPDREGEAIAWHIETLLKQDKKIRAPIERVTFYEVTKEAVEEALKHPRKIDTALRKAQEARRVLDRLVGYDLSGLIWKKVRYGLSAGRVQSPALRIIMEREREIRAFIPEKFWKILGLFETAREEKITLECSEEPRDEKLVEKIMEAGKSGAWLISGVKESEQKHSPRAPFTTSTLQQTASSRLGYSPSRTMQIAQKLYEAGHITYMRTDSTNLSAAARAQILSFVKKEYGNEYAEGRIYKTKSKNAQEAHEAIRPTHIDKLHTSHDDQDHLYRLIWERAVSSQMADAKLLKTKITARVEFPHVRHVVPTCLTCGEIPDFRANGSRLLFPGWLAVDQGARGNDVELPLCKEGEKLKLLGLSSEEKFTEPPERYSEAGLIKELEQRGIGRPSTYASIMRTIEERGYIKKESKTLFPTDVGEVVSDFLEKHFANYISDTFTAEMEDELDEISRGEREYEKTLKDFYIPFSKDIKSKEKLEKATNLGDAPKTIKCPKCGSLMIIKLARGGKFYSCSKYPDCDGALMLDGKELEGPKETGEVCPLCGDLPSSETSARRGKKEKEHGKLVIKERRDGSGTFIACSRYPKCKFIKKDEAEEARKRTGVTCPLCKKGDISERRGRFGIFYSCSNYPDCKFAIKAKPTGRTCEKCGSLMMEGTKTIPERCSNKSCPMHNPHKIKKIE</sequence>
<dbReference type="Pfam" id="PF01396">
    <property type="entry name" value="Zn_ribbon_Top1"/>
    <property type="match status" value="3"/>
</dbReference>
<feature type="site" description="Interaction with DNA" evidence="10">
    <location>
        <position position="38"/>
    </location>
</feature>
<name>A0A0G1GWU7_9BACT</name>
<dbReference type="InterPro" id="IPR005733">
    <property type="entry name" value="TopoI_bac-type"/>
</dbReference>
<evidence type="ECO:0000256" key="5">
    <source>
        <dbReference type="ARBA" id="ARBA00022833"/>
    </source>
</evidence>
<evidence type="ECO:0000313" key="14">
    <source>
        <dbReference type="Proteomes" id="UP000033907"/>
    </source>
</evidence>
<dbReference type="SMART" id="SM00493">
    <property type="entry name" value="TOPRIM"/>
    <property type="match status" value="1"/>
</dbReference>
<feature type="site" description="Interaction with DNA" evidence="10">
    <location>
        <position position="152"/>
    </location>
</feature>